<dbReference type="AlphaFoldDB" id="A0A1Q6DRT8"/>
<evidence type="ECO:0000259" key="2">
    <source>
        <dbReference type="Pfam" id="PF07282"/>
    </source>
</evidence>
<dbReference type="Proteomes" id="UP000185744">
    <property type="component" value="Unassembled WGS sequence"/>
</dbReference>
<evidence type="ECO:0000313" key="4">
    <source>
        <dbReference type="Proteomes" id="UP000185744"/>
    </source>
</evidence>
<dbReference type="InterPro" id="IPR010095">
    <property type="entry name" value="Cas12f1-like_TNB"/>
</dbReference>
<dbReference type="STRING" id="1903181.BTN85_2209"/>
<dbReference type="EMBL" id="MSDW01000004">
    <property type="protein sequence ID" value="OKY77086.1"/>
    <property type="molecule type" value="Genomic_DNA"/>
</dbReference>
<dbReference type="GO" id="GO:0003677">
    <property type="term" value="F:DNA binding"/>
    <property type="evidence" value="ECO:0007669"/>
    <property type="project" value="UniProtKB-KW"/>
</dbReference>
<sequence>MPESTINLQMQIKDLSEKKKKRIKETIKKQKEIAQEISNLMPSIKPNRWSKAKSDGVFYRWVNKYFPENNGLRSHDANQCAYKVADSYDSWKQNGYSGEKPKFKDQNWCRFCNCNKIISYEQNNGKWGVKLPLEPYRPEWFRLGVGEYQEHYLTKEDKRLGDAEIIKKDNGFFLNQALSFEVEKERETLNKLGVDLGLNKVAVYVLLDEEGSYIDSRFFDGARVRHYRKKMSDIRKRLQEADQVKKVEELKDKEKNYIEQRNHFISKKIVDVANESNAEIKLENLSDIREKVNRDASKKHRRELNSWAFGELQSMIQYKAEMVDIPVTKVPARYTSQKCPNCSHTSEDNRKGTKFKCKQCGIEYHADFVGATNIANKKQQKPK</sequence>
<keyword evidence="1" id="KW-0238">DNA-binding</keyword>
<keyword evidence="4" id="KW-1185">Reference proteome</keyword>
<organism evidence="3 4">
    <name type="scientific">Methanohalarchaeum thermophilum</name>
    <dbReference type="NCBI Taxonomy" id="1903181"/>
    <lineage>
        <taxon>Archaea</taxon>
        <taxon>Methanobacteriati</taxon>
        <taxon>Methanobacteriota</taxon>
        <taxon>Methanonatronarchaeia</taxon>
        <taxon>Methanonatronarchaeales</taxon>
        <taxon>Methanonatronarchaeaceae</taxon>
        <taxon>Candidatus Methanohalarchaeum</taxon>
    </lineage>
</organism>
<evidence type="ECO:0000256" key="1">
    <source>
        <dbReference type="ARBA" id="ARBA00023125"/>
    </source>
</evidence>
<dbReference type="NCBIfam" id="TIGR01766">
    <property type="entry name" value="IS200/IS605 family accessory protein TnpB-like domain"/>
    <property type="match status" value="1"/>
</dbReference>
<dbReference type="Pfam" id="PF07282">
    <property type="entry name" value="Cas12f1-like_TNB"/>
    <property type="match status" value="1"/>
</dbReference>
<comment type="caution">
    <text evidence="3">The sequence shown here is derived from an EMBL/GenBank/DDBJ whole genome shotgun (WGS) entry which is preliminary data.</text>
</comment>
<dbReference type="NCBIfam" id="NF040570">
    <property type="entry name" value="guided_TnpB"/>
    <property type="match status" value="1"/>
</dbReference>
<protein>
    <submittedName>
        <fullName evidence="3">IS605 OrfB-like transposable element containing RNAse H-like and Zn finger domain</fullName>
    </submittedName>
</protein>
<dbReference type="InParanoid" id="A0A1Q6DRT8"/>
<evidence type="ECO:0000313" key="3">
    <source>
        <dbReference type="EMBL" id="OKY77086.1"/>
    </source>
</evidence>
<feature type="domain" description="Cas12f1-like TNB" evidence="2">
    <location>
        <begin position="309"/>
        <end position="374"/>
    </location>
</feature>
<gene>
    <name evidence="3" type="ORF">BTN85_2209</name>
</gene>
<reference evidence="3" key="1">
    <citation type="submission" date="2016-12" db="EMBL/GenBank/DDBJ databases">
        <title>Discovery of methanogenic haloarchaea.</title>
        <authorList>
            <person name="Sorokin D.Y."/>
            <person name="Makarova K.S."/>
            <person name="Abbas B."/>
            <person name="Ferrer M."/>
            <person name="Golyshin P.N."/>
        </authorList>
    </citation>
    <scope>NUCLEOTIDE SEQUENCE [LARGE SCALE GENOMIC DNA]</scope>
    <source>
        <strain evidence="3">HMET1</strain>
    </source>
</reference>
<accession>A0A1Q6DRT8</accession>
<proteinExistence type="predicted"/>
<name>A0A1Q6DRT8_METT1</name>